<protein>
    <submittedName>
        <fullName evidence="2">Uncharacterized protein</fullName>
    </submittedName>
</protein>
<dbReference type="OrthoDB" id="8181742at2759"/>
<name>A0A6P4JAN6_DROKI</name>
<dbReference type="OMA" id="HPMDSSK"/>
<keyword evidence="1" id="KW-1185">Reference proteome</keyword>
<reference evidence="2" key="1">
    <citation type="submission" date="2025-08" db="UniProtKB">
        <authorList>
            <consortium name="RefSeq"/>
        </authorList>
    </citation>
    <scope>IDENTIFICATION</scope>
    <source>
        <strain evidence="2">14028-0561.14</strain>
        <tissue evidence="2">Whole fly</tissue>
    </source>
</reference>
<evidence type="ECO:0000313" key="1">
    <source>
        <dbReference type="Proteomes" id="UP001652661"/>
    </source>
</evidence>
<dbReference type="GeneID" id="108085728"/>
<proteinExistence type="predicted"/>
<dbReference type="AlphaFoldDB" id="A0A6P4JAN6"/>
<dbReference type="RefSeq" id="XP_017037945.1">
    <property type="nucleotide sequence ID" value="XM_017182456.3"/>
</dbReference>
<gene>
    <name evidence="2" type="primary">LOC108085728</name>
</gene>
<sequence length="143" mass="16798">MEVFSVPEVDMVMVSKNSQNERNEMLKFVPQIGLNNINYGDMYRLDSFYLDCQNYRDHYRDPYNKLLRPKRFSTQSVRCGIKLDPQLELLKKRTPSHVDPIPVVYPVEYSRRMDFDRGFQMSGRHARASAFGFPAPCVRVLGR</sequence>
<accession>A0A6P4JAN6</accession>
<organism evidence="1 2">
    <name type="scientific">Drosophila kikkawai</name>
    <name type="common">Fruit fly</name>
    <dbReference type="NCBI Taxonomy" id="30033"/>
    <lineage>
        <taxon>Eukaryota</taxon>
        <taxon>Metazoa</taxon>
        <taxon>Ecdysozoa</taxon>
        <taxon>Arthropoda</taxon>
        <taxon>Hexapoda</taxon>
        <taxon>Insecta</taxon>
        <taxon>Pterygota</taxon>
        <taxon>Neoptera</taxon>
        <taxon>Endopterygota</taxon>
        <taxon>Diptera</taxon>
        <taxon>Brachycera</taxon>
        <taxon>Muscomorpha</taxon>
        <taxon>Ephydroidea</taxon>
        <taxon>Drosophilidae</taxon>
        <taxon>Drosophila</taxon>
        <taxon>Sophophora</taxon>
    </lineage>
</organism>
<dbReference type="Proteomes" id="UP001652661">
    <property type="component" value="Chromosome 3R"/>
</dbReference>
<evidence type="ECO:0000313" key="2">
    <source>
        <dbReference type="RefSeq" id="XP_017037945.1"/>
    </source>
</evidence>